<dbReference type="Pfam" id="PF05935">
    <property type="entry name" value="Arylsulfotrans"/>
    <property type="match status" value="1"/>
</dbReference>
<protein>
    <submittedName>
        <fullName evidence="2">Arylsulfate sulfotransferase AssT</fullName>
        <ecNumber evidence="2">2.8.2.22</ecNumber>
    </submittedName>
</protein>
<name>A0A5C6FUS1_9PLAN</name>
<dbReference type="GO" id="GO:0004062">
    <property type="term" value="F:aryl sulfotransferase activity"/>
    <property type="evidence" value="ECO:0007669"/>
    <property type="project" value="InterPro"/>
</dbReference>
<reference evidence="2 3" key="1">
    <citation type="submission" date="2019-02" db="EMBL/GenBank/DDBJ databases">
        <title>Deep-cultivation of Planctomycetes and their phenomic and genomic characterization uncovers novel biology.</title>
        <authorList>
            <person name="Wiegand S."/>
            <person name="Jogler M."/>
            <person name="Boedeker C."/>
            <person name="Pinto D."/>
            <person name="Vollmers J."/>
            <person name="Rivas-Marin E."/>
            <person name="Kohn T."/>
            <person name="Peeters S.H."/>
            <person name="Heuer A."/>
            <person name="Rast P."/>
            <person name="Oberbeckmann S."/>
            <person name="Bunk B."/>
            <person name="Jeske O."/>
            <person name="Meyerdierks A."/>
            <person name="Storesund J.E."/>
            <person name="Kallscheuer N."/>
            <person name="Luecker S."/>
            <person name="Lage O.M."/>
            <person name="Pohl T."/>
            <person name="Merkel B.J."/>
            <person name="Hornburger P."/>
            <person name="Mueller R.-W."/>
            <person name="Bruemmer F."/>
            <person name="Labrenz M."/>
            <person name="Spormann A.M."/>
            <person name="Op Den Camp H."/>
            <person name="Overmann J."/>
            <person name="Amann R."/>
            <person name="Jetten M.S.M."/>
            <person name="Mascher T."/>
            <person name="Medema M.H."/>
            <person name="Devos D.P."/>
            <person name="Kaster A.-K."/>
            <person name="Ovreas L."/>
            <person name="Rohde M."/>
            <person name="Galperin M.Y."/>
            <person name="Jogler C."/>
        </authorList>
    </citation>
    <scope>NUCLEOTIDE SEQUENCE [LARGE SCALE GENOMIC DNA]</scope>
    <source>
        <strain evidence="2 3">V7</strain>
    </source>
</reference>
<dbReference type="SUPFAM" id="SSF101898">
    <property type="entry name" value="NHL repeat"/>
    <property type="match status" value="1"/>
</dbReference>
<dbReference type="InterPro" id="IPR038477">
    <property type="entry name" value="ASST_N_sf"/>
</dbReference>
<accession>A0A5C6FUS1</accession>
<dbReference type="EC" id="2.8.2.22" evidence="2"/>
<dbReference type="AlphaFoldDB" id="A0A5C6FUS1"/>
<dbReference type="InterPro" id="IPR035391">
    <property type="entry name" value="Arylsulfotran_N"/>
</dbReference>
<organism evidence="2 3">
    <name type="scientific">Crateriforma conspicua</name>
    <dbReference type="NCBI Taxonomy" id="2527996"/>
    <lineage>
        <taxon>Bacteria</taxon>
        <taxon>Pseudomonadati</taxon>
        <taxon>Planctomycetota</taxon>
        <taxon>Planctomycetia</taxon>
        <taxon>Planctomycetales</taxon>
        <taxon>Planctomycetaceae</taxon>
        <taxon>Crateriforma</taxon>
    </lineage>
</organism>
<evidence type="ECO:0000313" key="3">
    <source>
        <dbReference type="Proteomes" id="UP000316476"/>
    </source>
</evidence>
<dbReference type="Proteomes" id="UP000316476">
    <property type="component" value="Unassembled WGS sequence"/>
</dbReference>
<dbReference type="GO" id="GO:0047686">
    <property type="term" value="F:arylsulfate sulfotransferase activity"/>
    <property type="evidence" value="ECO:0007669"/>
    <property type="project" value="UniProtKB-EC"/>
</dbReference>
<proteinExistence type="predicted"/>
<dbReference type="Gene3D" id="2.60.40.3100">
    <property type="entry name" value="Arylsulphate sulphotransferase monomer, N-terminal domain"/>
    <property type="match status" value="1"/>
</dbReference>
<dbReference type="EMBL" id="SJPZ01000001">
    <property type="protein sequence ID" value="TWU66689.1"/>
    <property type="molecule type" value="Genomic_DNA"/>
</dbReference>
<dbReference type="InterPro" id="IPR010262">
    <property type="entry name" value="Arylsulfotransferase_bact"/>
</dbReference>
<dbReference type="OrthoDB" id="264813at2"/>
<dbReference type="InterPro" id="IPR053143">
    <property type="entry name" value="Arylsulfate_ST"/>
</dbReference>
<feature type="domain" description="Arylsulfotransferase N-terminal" evidence="1">
    <location>
        <begin position="37"/>
        <end position="110"/>
    </location>
</feature>
<evidence type="ECO:0000313" key="2">
    <source>
        <dbReference type="EMBL" id="TWU66689.1"/>
    </source>
</evidence>
<dbReference type="Pfam" id="PF17425">
    <property type="entry name" value="Arylsulfotran_N"/>
    <property type="match status" value="1"/>
</dbReference>
<comment type="caution">
    <text evidence="2">The sequence shown here is derived from an EMBL/GenBank/DDBJ whole genome shotgun (WGS) entry which is preliminary data.</text>
</comment>
<evidence type="ECO:0000259" key="1">
    <source>
        <dbReference type="Pfam" id="PF17425"/>
    </source>
</evidence>
<sequence length="555" mass="63156">MSRFKLNILLVVAIVQANQIAVGETGSDLKFIKSPIVEQNPNPAAPLAAVLSFEANKEVTATVEITDGEHCWDVSFDKRKTADHLPLIGFRPDRKHRLSIRIKDADGNTASADGLTFKAPSIPDDPALFPRIETKTTRKDKVEPGFRLLNPRRRVPQGAQLDDEQQRRFGESFGMLLMVDQEGTPVWYYQTDSRIAGFDYRHDGHILFVTADFRLLEIDLLGNVTRSWYAAERPQGQAENSEDVPALTFHHDADVLPNGNLLALSTKRRRIDDYFKSEYDPNAPRQTQWVMGDRAIEFDPSGKIVWEWDAFEHLPVRRIGYETFSNYWKRRSFPDTIDWSHANSITKLEDGSVIINFRYQSAIVNFDPKTGDINWIFGEPSGWPKELQSKLFRLKGDIRWPWHQHAPVFTSKGTLLLFDNGNYRARPFDTPTPVAQTRSRAVEYEVDVESMTASQVWTSETADERPIVSIAMGSASELAETGNVLVGYGAVFDPSNIDEITWQNRRGFNQITRCIEYTRENPAQVVWELELKPTGSGPEIGWNIFNTQVVRLPNK</sequence>
<dbReference type="PANTHER" id="PTHR35340">
    <property type="entry name" value="PQQ ENZYME REPEAT PROTEIN-RELATED"/>
    <property type="match status" value="1"/>
</dbReference>
<keyword evidence="2" id="KW-0808">Transferase</keyword>
<gene>
    <name evidence="2" type="primary">assT</name>
    <name evidence="2" type="ORF">V7x_22590</name>
</gene>
<dbReference type="PANTHER" id="PTHR35340:SF5">
    <property type="entry name" value="ASST-DOMAIN-CONTAINING PROTEIN"/>
    <property type="match status" value="1"/>
</dbReference>
<dbReference type="RefSeq" id="WP_146413266.1">
    <property type="nucleotide sequence ID" value="NZ_SJPZ01000001.1"/>
</dbReference>